<keyword evidence="4" id="KW-1185">Reference proteome</keyword>
<gene>
    <name evidence="3" type="ORF">OSCT_0157</name>
</gene>
<evidence type="ECO:0000313" key="4">
    <source>
        <dbReference type="Proteomes" id="UP000054010"/>
    </source>
</evidence>
<dbReference type="Gene3D" id="3.40.50.300">
    <property type="entry name" value="P-loop containing nucleotide triphosphate hydrolases"/>
    <property type="match status" value="2"/>
</dbReference>
<feature type="domain" description="DUF3696" evidence="1">
    <location>
        <begin position="347"/>
        <end position="397"/>
    </location>
</feature>
<evidence type="ECO:0000259" key="2">
    <source>
        <dbReference type="Pfam" id="PF13304"/>
    </source>
</evidence>
<proteinExistence type="predicted"/>
<dbReference type="SUPFAM" id="SSF52540">
    <property type="entry name" value="P-loop containing nucleoside triphosphate hydrolases"/>
    <property type="match status" value="1"/>
</dbReference>
<reference evidence="3 4" key="1">
    <citation type="journal article" date="2011" name="J. Bacteriol.">
        <title>Draft genome sequence of the anoxygenic filamentous phototrophic bacterium Oscillochloris trichoides subsp. DG-6.</title>
        <authorList>
            <person name="Kuznetsov B.B."/>
            <person name="Ivanovsky R.N."/>
            <person name="Keppen O.I."/>
            <person name="Sukhacheva M.V."/>
            <person name="Bumazhkin B.K."/>
            <person name="Patutina E.O."/>
            <person name="Beletsky A.V."/>
            <person name="Mardanov A.V."/>
            <person name="Baslerov R.V."/>
            <person name="Panteleeva A.N."/>
            <person name="Kolganova T.V."/>
            <person name="Ravin N.V."/>
            <person name="Skryabin K.G."/>
        </authorList>
    </citation>
    <scope>NUCLEOTIDE SEQUENCE [LARGE SCALE GENOMIC DNA]</scope>
    <source>
        <strain evidence="3 4">DG-6</strain>
    </source>
</reference>
<dbReference type="Pfam" id="PF12476">
    <property type="entry name" value="DUF3696"/>
    <property type="match status" value="1"/>
</dbReference>
<protein>
    <recommendedName>
        <fullName evidence="5">DUF3696 domain-containing protein</fullName>
    </recommendedName>
</protein>
<dbReference type="InterPro" id="IPR051396">
    <property type="entry name" value="Bact_Antivir_Def_Nuclease"/>
</dbReference>
<dbReference type="EMBL" id="ADVR01000003">
    <property type="protein sequence ID" value="EFO82008.1"/>
    <property type="molecule type" value="Genomic_DNA"/>
</dbReference>
<feature type="domain" description="ATPase AAA-type core" evidence="2">
    <location>
        <begin position="23"/>
        <end position="332"/>
    </location>
</feature>
<comment type="caution">
    <text evidence="3">The sequence shown here is derived from an EMBL/GenBank/DDBJ whole genome shotgun (WGS) entry which is preliminary data.</text>
</comment>
<dbReference type="InterPro" id="IPR014592">
    <property type="entry name" value="P-loop_UCP034888"/>
</dbReference>
<evidence type="ECO:0008006" key="5">
    <source>
        <dbReference type="Google" id="ProtNLM"/>
    </source>
</evidence>
<dbReference type="STRING" id="765420.OSCT_0157"/>
<dbReference type="GO" id="GO:0016887">
    <property type="term" value="F:ATP hydrolysis activity"/>
    <property type="evidence" value="ECO:0007669"/>
    <property type="project" value="InterPro"/>
</dbReference>
<dbReference type="Pfam" id="PF13304">
    <property type="entry name" value="AAA_21"/>
    <property type="match status" value="1"/>
</dbReference>
<evidence type="ECO:0000313" key="3">
    <source>
        <dbReference type="EMBL" id="EFO82008.1"/>
    </source>
</evidence>
<dbReference type="InterPro" id="IPR027417">
    <property type="entry name" value="P-loop_NTPase"/>
</dbReference>
<accession>E1IA06</accession>
<dbReference type="eggNOG" id="COG4938">
    <property type="taxonomic scope" value="Bacteria"/>
</dbReference>
<dbReference type="OrthoDB" id="308933at2"/>
<sequence length="398" mass="43708">MIEQVHLHNFKCFAEQTITFGPLTLLVGANAAGKSSVIQALLLLRQSHLASMLQGGNLLLRGDLINVGTQSEVIYRGERTNNDIEIRLTCDSKSQNFIYTFDIERAKEYIIHGSATEQVISNLFDSGFNYLNAERIGPRLTYPIGSDSGWAYNVGAQGQYAAAILGRYRESPIQNSISGPLASPEAAFSIQDPDAPITFEEAESDTQISNTGRFAAPFRPLAAEVTHWMQEIIPGFEFDARIIEQTDQAILLMRTDPSQNFVRPTNIGFGLIYTLPIVVAALVAPPGSLLIIENPEAHLHPRSQSIMGRFLARVAAAGVQVVVETHSDHILNGIRVAVRQGAWGQAINANDVVIQYFIAANDHSPLRIATPRLYPSGGITPWPTGFFDQLDRDIEELL</sequence>
<organism evidence="3 4">
    <name type="scientific">Oscillochloris trichoides DG-6</name>
    <dbReference type="NCBI Taxonomy" id="765420"/>
    <lineage>
        <taxon>Bacteria</taxon>
        <taxon>Bacillati</taxon>
        <taxon>Chloroflexota</taxon>
        <taxon>Chloroflexia</taxon>
        <taxon>Chloroflexales</taxon>
        <taxon>Chloroflexineae</taxon>
        <taxon>Oscillochloridaceae</taxon>
        <taxon>Oscillochloris</taxon>
    </lineage>
</organism>
<dbReference type="GO" id="GO:0005524">
    <property type="term" value="F:ATP binding"/>
    <property type="evidence" value="ECO:0007669"/>
    <property type="project" value="InterPro"/>
</dbReference>
<dbReference type="PIRSF" id="PIRSF034888">
    <property type="entry name" value="P-loop_UCP034888"/>
    <property type="match status" value="1"/>
</dbReference>
<dbReference type="HOGENOM" id="CLU_032548_0_0_0"/>
<evidence type="ECO:0000259" key="1">
    <source>
        <dbReference type="Pfam" id="PF12476"/>
    </source>
</evidence>
<dbReference type="Proteomes" id="UP000054010">
    <property type="component" value="Unassembled WGS sequence"/>
</dbReference>
<dbReference type="InterPro" id="IPR022532">
    <property type="entry name" value="DUF3696"/>
</dbReference>
<dbReference type="PANTHER" id="PTHR43581">
    <property type="entry name" value="ATP/GTP PHOSPHATASE"/>
    <property type="match status" value="1"/>
</dbReference>
<name>E1IA06_9CHLR</name>
<dbReference type="PANTHER" id="PTHR43581:SF2">
    <property type="entry name" value="EXCINUCLEASE ATPASE SUBUNIT"/>
    <property type="match status" value="1"/>
</dbReference>
<dbReference type="InterPro" id="IPR003959">
    <property type="entry name" value="ATPase_AAA_core"/>
</dbReference>
<dbReference type="AlphaFoldDB" id="E1IA06"/>